<dbReference type="PANTHER" id="PTHR24198">
    <property type="entry name" value="ANKYRIN REPEAT AND PROTEIN KINASE DOMAIN-CONTAINING PROTEIN"/>
    <property type="match status" value="1"/>
</dbReference>
<dbReference type="SMART" id="SM00248">
    <property type="entry name" value="ANK"/>
    <property type="match status" value="7"/>
</dbReference>
<accession>A0A2N6NB99</accession>
<dbReference type="PANTHER" id="PTHR24198:SF165">
    <property type="entry name" value="ANKYRIN REPEAT-CONTAINING PROTEIN-RELATED"/>
    <property type="match status" value="1"/>
</dbReference>
<evidence type="ECO:0000313" key="4">
    <source>
        <dbReference type="EMBL" id="PMB64526.1"/>
    </source>
</evidence>
<feature type="repeat" description="ANK" evidence="3">
    <location>
        <begin position="422"/>
        <end position="454"/>
    </location>
</feature>
<dbReference type="PROSITE" id="PS50297">
    <property type="entry name" value="ANK_REP_REGION"/>
    <property type="match status" value="2"/>
</dbReference>
<proteinExistence type="predicted"/>
<sequence>MPPRKLHRISDIIKCEANGRRRFKQLFQSAINKQSGKPTLPSPEPELERFLALDVTDSLDRMYARELLTSFLWAVAERIEDGIPGEVTVHRGGAWSEQVGEGLVSKAGDLDFDIEVRHSGLTKLMEEIHAGGFASLDQVYCLTISPLSCLRKLPDVVPVVQHMEAVARTLSNRLAYSYDETNLHLWLVYSCSVATTTPTGSASVRAVATAIEHHRRLTDDMRAMIIQGIACQNYEPPKKVKQAARNMGFPDMSAKYETLVYARLRIEEMLRSAPAEVLALAEAIKEWHRMKWCLGEKNKKLQKSQYLENKYRPHGIYWKADIKAIKDRSGTDPVRWATSRSSASCDKSTLTDMFDWNVLHHIASGRQLRFKRMYERDELGQLAGVEDLNGWTPLHYACSRGHRNLAEGLMKLRSDVDHAGRDGRTPLHCAVQINRLAVAKQLIEYGAALDRQDKTGNSPIFWAAYKGYNKMFRFLFPQANIQRLCNGGRTLLHAAVIGGSRVIVRMISEDGRALINMTAVDEASMTALEYAVANEDVKMVRYLSTIPGPMIRGSRAMHKVIMATIKCDRKIQIDRESGSDRLESKRVAILRVLLSKHEVGSPQLVDLMIKAIRRDNDEAVLLLIREFKCHVDTQSSNGEYPIHIAVEQHSLKFLKILTEDGKASLGKKDENGKTVFEYAVALDLEDIVGYLCRIEAEVPPDSLRLALFHRNYDIAQQLLELGVEIDDRCFKAIKNGGTEATVAKLTKVLKNFQERNNGADDKSGRKRRAL</sequence>
<organism evidence="4 5">
    <name type="scientific">Beauveria bassiana</name>
    <name type="common">White muscardine disease fungus</name>
    <name type="synonym">Tritirachium shiotae</name>
    <dbReference type="NCBI Taxonomy" id="176275"/>
    <lineage>
        <taxon>Eukaryota</taxon>
        <taxon>Fungi</taxon>
        <taxon>Dikarya</taxon>
        <taxon>Ascomycota</taxon>
        <taxon>Pezizomycotina</taxon>
        <taxon>Sordariomycetes</taxon>
        <taxon>Hypocreomycetidae</taxon>
        <taxon>Hypocreales</taxon>
        <taxon>Cordycipitaceae</taxon>
        <taxon>Beauveria</taxon>
    </lineage>
</organism>
<comment type="caution">
    <text evidence="4">The sequence shown here is derived from an EMBL/GenBank/DDBJ whole genome shotgun (WGS) entry which is preliminary data.</text>
</comment>
<dbReference type="Pfam" id="PF12796">
    <property type="entry name" value="Ank_2"/>
    <property type="match status" value="2"/>
</dbReference>
<keyword evidence="2 3" id="KW-0040">ANK repeat</keyword>
<evidence type="ECO:0000256" key="1">
    <source>
        <dbReference type="ARBA" id="ARBA00022737"/>
    </source>
</evidence>
<dbReference type="SUPFAM" id="SSF48403">
    <property type="entry name" value="Ankyrin repeat"/>
    <property type="match status" value="2"/>
</dbReference>
<evidence type="ECO:0000256" key="2">
    <source>
        <dbReference type="ARBA" id="ARBA00023043"/>
    </source>
</evidence>
<dbReference type="EMBL" id="MRVG01000012">
    <property type="protein sequence ID" value="PMB64526.1"/>
    <property type="molecule type" value="Genomic_DNA"/>
</dbReference>
<dbReference type="Proteomes" id="UP000235728">
    <property type="component" value="Unassembled WGS sequence"/>
</dbReference>
<evidence type="ECO:0000313" key="5">
    <source>
        <dbReference type="Proteomes" id="UP000235728"/>
    </source>
</evidence>
<keyword evidence="1" id="KW-0677">Repeat</keyword>
<dbReference type="InterPro" id="IPR036770">
    <property type="entry name" value="Ankyrin_rpt-contain_sf"/>
</dbReference>
<name>A0A2N6NB99_BEABA</name>
<evidence type="ECO:0000256" key="3">
    <source>
        <dbReference type="PROSITE-ProRule" id="PRU00023"/>
    </source>
</evidence>
<gene>
    <name evidence="4" type="primary">secG</name>
    <name evidence="4" type="ORF">BM221_009365</name>
</gene>
<dbReference type="AlphaFoldDB" id="A0A2N6NB99"/>
<dbReference type="PROSITE" id="PS50088">
    <property type="entry name" value="ANK_REPEAT"/>
    <property type="match status" value="2"/>
</dbReference>
<dbReference type="Gene3D" id="1.25.40.20">
    <property type="entry name" value="Ankyrin repeat-containing domain"/>
    <property type="match status" value="2"/>
</dbReference>
<protein>
    <submittedName>
        <fullName evidence="4">Ankyrin repeat, PH and SEC7 domain containing protein secG</fullName>
    </submittedName>
</protein>
<feature type="repeat" description="ANK" evidence="3">
    <location>
        <begin position="389"/>
        <end position="421"/>
    </location>
</feature>
<reference evidence="4 5" key="1">
    <citation type="journal article" date="2016" name="Appl. Microbiol. Biotechnol.">
        <title>Characterization of T-DNA insertion mutants with decreased virulence in the entomopathogenic fungus Beauveria bassiana JEF-007.</title>
        <authorList>
            <person name="Kim S."/>
            <person name="Lee S.J."/>
            <person name="Nai Y.S."/>
            <person name="Yu J.S."/>
            <person name="Lee M.R."/>
            <person name="Yang Y.T."/>
            <person name="Kim J.S."/>
        </authorList>
    </citation>
    <scope>NUCLEOTIDE SEQUENCE [LARGE SCALE GENOMIC DNA]</scope>
    <source>
        <strain evidence="4 5">JEF-007</strain>
    </source>
</reference>
<dbReference type="InterPro" id="IPR002110">
    <property type="entry name" value="Ankyrin_rpt"/>
</dbReference>